<dbReference type="AlphaFoldDB" id="A0A1H5GPH0"/>
<proteinExistence type="predicted"/>
<name>A0A1H5GPH0_9PSED</name>
<protein>
    <submittedName>
        <fullName evidence="1">Uncharacterized protein</fullName>
    </submittedName>
</protein>
<gene>
    <name evidence="1" type="ORF">SAMN04490185_5110</name>
</gene>
<evidence type="ECO:0000313" key="2">
    <source>
        <dbReference type="Proteomes" id="UP000183114"/>
    </source>
</evidence>
<dbReference type="EMBL" id="FNTF01000002">
    <property type="protein sequence ID" value="SEE17609.1"/>
    <property type="molecule type" value="Genomic_DNA"/>
</dbReference>
<dbReference type="Proteomes" id="UP000183114">
    <property type="component" value="Unassembled WGS sequence"/>
</dbReference>
<evidence type="ECO:0000313" key="1">
    <source>
        <dbReference type="EMBL" id="SEE17609.1"/>
    </source>
</evidence>
<dbReference type="RefSeq" id="WP_139273421.1">
    <property type="nucleotide sequence ID" value="NZ_FNTF01000002.1"/>
</dbReference>
<organism evidence="1 2">
    <name type="scientific">Pseudomonas frederiksbergensis</name>
    <dbReference type="NCBI Taxonomy" id="104087"/>
    <lineage>
        <taxon>Bacteria</taxon>
        <taxon>Pseudomonadati</taxon>
        <taxon>Pseudomonadota</taxon>
        <taxon>Gammaproteobacteria</taxon>
        <taxon>Pseudomonadales</taxon>
        <taxon>Pseudomonadaceae</taxon>
        <taxon>Pseudomonas</taxon>
    </lineage>
</organism>
<reference evidence="1 2" key="1">
    <citation type="submission" date="2016-10" db="EMBL/GenBank/DDBJ databases">
        <authorList>
            <person name="de Groot N.N."/>
        </authorList>
    </citation>
    <scope>NUCLEOTIDE SEQUENCE [LARGE SCALE GENOMIC DNA]</scope>
    <source>
        <strain evidence="1 2">BS3655</strain>
    </source>
</reference>
<accession>A0A1H5GPH0</accession>
<sequence>MNGYVKRLLFWLGVGAASVLFLYCLIPEPNDNPYMEIYSASNGDDFSGCGFSDSERSGRVFRFYMTPEDCRLIDYGGDVFTISIEYPSMKVVKPRVDNSVVTIRMFPILRSSFQEGAFLEGEIPSKIIEGVKFYDYGGLTTRTFDGGEGETVFATDHKRFWLAKRLFKDLRVSYQYARKYEDIRSMDRFVMSFLKQVIVN</sequence>